<dbReference type="EMBL" id="BSEL01000001">
    <property type="protein sequence ID" value="GLJ66369.1"/>
    <property type="molecule type" value="Genomic_DNA"/>
</dbReference>
<feature type="transmembrane region" description="Helical" evidence="2">
    <location>
        <begin position="226"/>
        <end position="246"/>
    </location>
</feature>
<organism evidence="3 4">
    <name type="scientific">Nocardioides luteus</name>
    <dbReference type="NCBI Taxonomy" id="1844"/>
    <lineage>
        <taxon>Bacteria</taxon>
        <taxon>Bacillati</taxon>
        <taxon>Actinomycetota</taxon>
        <taxon>Actinomycetes</taxon>
        <taxon>Propionibacteriales</taxon>
        <taxon>Nocardioidaceae</taxon>
        <taxon>Nocardioides</taxon>
    </lineage>
</organism>
<evidence type="ECO:0000256" key="2">
    <source>
        <dbReference type="SAM" id="Phobius"/>
    </source>
</evidence>
<protein>
    <submittedName>
        <fullName evidence="3">Uncharacterized protein</fullName>
    </submittedName>
</protein>
<evidence type="ECO:0000313" key="4">
    <source>
        <dbReference type="Proteomes" id="UP001142292"/>
    </source>
</evidence>
<name>A0ABQ5SR08_9ACTN</name>
<feature type="region of interest" description="Disordered" evidence="1">
    <location>
        <begin position="123"/>
        <end position="153"/>
    </location>
</feature>
<keyword evidence="2" id="KW-1133">Transmembrane helix</keyword>
<accession>A0ABQ5SR08</accession>
<reference evidence="3" key="2">
    <citation type="submission" date="2023-01" db="EMBL/GenBank/DDBJ databases">
        <authorList>
            <person name="Sun Q."/>
            <person name="Evtushenko L."/>
        </authorList>
    </citation>
    <scope>NUCLEOTIDE SEQUENCE</scope>
    <source>
        <strain evidence="3">VKM Ac-1246</strain>
    </source>
</reference>
<keyword evidence="4" id="KW-1185">Reference proteome</keyword>
<comment type="caution">
    <text evidence="3">The sequence shown here is derived from an EMBL/GenBank/DDBJ whole genome shotgun (WGS) entry which is preliminary data.</text>
</comment>
<evidence type="ECO:0000313" key="3">
    <source>
        <dbReference type="EMBL" id="GLJ66369.1"/>
    </source>
</evidence>
<gene>
    <name evidence="3" type="ORF">GCM10017579_04050</name>
</gene>
<keyword evidence="2" id="KW-0812">Transmembrane</keyword>
<proteinExistence type="predicted"/>
<keyword evidence="2" id="KW-0472">Membrane</keyword>
<reference evidence="3" key="1">
    <citation type="journal article" date="2014" name="Int. J. Syst. Evol. Microbiol.">
        <title>Complete genome of a new Firmicutes species belonging to the dominant human colonic microbiota ('Ruminococcus bicirculans') reveals two chromosomes and a selective capacity to utilize plant glucans.</title>
        <authorList>
            <consortium name="NISC Comparative Sequencing Program"/>
            <person name="Wegmann U."/>
            <person name="Louis P."/>
            <person name="Goesmann A."/>
            <person name="Henrissat B."/>
            <person name="Duncan S.H."/>
            <person name="Flint H.J."/>
        </authorList>
    </citation>
    <scope>NUCLEOTIDE SEQUENCE</scope>
    <source>
        <strain evidence="3">VKM Ac-1246</strain>
    </source>
</reference>
<evidence type="ECO:0000256" key="1">
    <source>
        <dbReference type="SAM" id="MobiDB-lite"/>
    </source>
</evidence>
<sequence length="400" mass="42707">MFGGMEDSPKGREIKHVEGTPGEIVSRGKQIEDLGQKMLDAATTLQTVKENTLSDGQQQGQAIEKLQEIIGDSHHKLREAGELYEPVGPVLVTYGEALESCKPNIDHSADACKELWSTYESLPGDKDDSTTEEEGGFLGIGGTDKEEAADNKAKKDAYNKWKSEAETFDTWYDVWEDAFDTATNGITDGTSGKIEDSFWSDIADVFAVVTAVVAIAALIIGGPILATIALVAGAIYLAAVIGQYANGEANKTDIFMAALGVIPFGKLTTVGKLAHFNKAAAKSALLGKFTACKGLTNAIKNPKLFYKDGLIGAFKYRGAGNGFNKLIFGNEGFKSVYRSHKALWEGAQFAATRNGSAVRNLAAFDFAISSATGALGNYDKIDRLPGFDIPNAPKLPGWVG</sequence>
<dbReference type="Proteomes" id="UP001142292">
    <property type="component" value="Unassembled WGS sequence"/>
</dbReference>
<feature type="region of interest" description="Disordered" evidence="1">
    <location>
        <begin position="1"/>
        <end position="27"/>
    </location>
</feature>
<feature type="compositionally biased region" description="Basic and acidic residues" evidence="1">
    <location>
        <begin position="7"/>
        <end position="18"/>
    </location>
</feature>
<feature type="compositionally biased region" description="Basic and acidic residues" evidence="1">
    <location>
        <begin position="143"/>
        <end position="153"/>
    </location>
</feature>